<gene>
    <name evidence="2" type="ORF">PPSIR1_13335</name>
</gene>
<dbReference type="Proteomes" id="UP000005801">
    <property type="component" value="Unassembled WGS sequence"/>
</dbReference>
<dbReference type="InterPro" id="IPR011989">
    <property type="entry name" value="ARM-like"/>
</dbReference>
<keyword evidence="3" id="KW-1185">Reference proteome</keyword>
<organism evidence="2 3">
    <name type="scientific">Plesiocystis pacifica SIR-1</name>
    <dbReference type="NCBI Taxonomy" id="391625"/>
    <lineage>
        <taxon>Bacteria</taxon>
        <taxon>Pseudomonadati</taxon>
        <taxon>Myxococcota</taxon>
        <taxon>Polyangia</taxon>
        <taxon>Nannocystales</taxon>
        <taxon>Nannocystaceae</taxon>
        <taxon>Plesiocystis</taxon>
    </lineage>
</organism>
<dbReference type="AlphaFoldDB" id="A6GEP7"/>
<evidence type="ECO:0000256" key="1">
    <source>
        <dbReference type="SAM" id="MobiDB-lite"/>
    </source>
</evidence>
<dbReference type="Gene3D" id="1.25.10.10">
    <property type="entry name" value="Leucine-rich Repeat Variant"/>
    <property type="match status" value="1"/>
</dbReference>
<accession>A6GEP7</accession>
<evidence type="ECO:0000313" key="2">
    <source>
        <dbReference type="EMBL" id="EDM75630.1"/>
    </source>
</evidence>
<name>A6GEP7_9BACT</name>
<proteinExistence type="predicted"/>
<reference evidence="2 3" key="1">
    <citation type="submission" date="2007-06" db="EMBL/GenBank/DDBJ databases">
        <authorList>
            <person name="Shimkets L."/>
            <person name="Ferriera S."/>
            <person name="Johnson J."/>
            <person name="Kravitz S."/>
            <person name="Beeson K."/>
            <person name="Sutton G."/>
            <person name="Rogers Y.-H."/>
            <person name="Friedman R."/>
            <person name="Frazier M."/>
            <person name="Venter J.C."/>
        </authorList>
    </citation>
    <scope>NUCLEOTIDE SEQUENCE [LARGE SCALE GENOMIC DNA]</scope>
    <source>
        <strain evidence="2 3">SIR-1</strain>
    </source>
</reference>
<dbReference type="Pfam" id="PF13646">
    <property type="entry name" value="HEAT_2"/>
    <property type="match status" value="1"/>
</dbReference>
<dbReference type="OrthoDB" id="5505700at2"/>
<evidence type="ECO:0000313" key="3">
    <source>
        <dbReference type="Proteomes" id="UP000005801"/>
    </source>
</evidence>
<dbReference type="RefSeq" id="WP_006975187.1">
    <property type="nucleotide sequence ID" value="NZ_ABCS01000085.1"/>
</dbReference>
<protein>
    <recommendedName>
        <fullName evidence="4">HEAT repeat domain-containing protein</fullName>
    </recommendedName>
</protein>
<dbReference type="STRING" id="391625.PPSIR1_13335"/>
<dbReference type="EMBL" id="ABCS01000085">
    <property type="protein sequence ID" value="EDM75630.1"/>
    <property type="molecule type" value="Genomic_DNA"/>
</dbReference>
<evidence type="ECO:0008006" key="4">
    <source>
        <dbReference type="Google" id="ProtNLM"/>
    </source>
</evidence>
<sequence length="407" mass="42639">MIFGRRSGDPSRAELTLGAALRDASSTRAEARNLAVRNLSRALLDELGLVAPTWWPSAEHAERETVLAALEAACPVDFQGRPEAAADAALARIGLAELGAPTALARALEALDFDAAPEAPEHDAVVLIRECGVIALALLGRGAQAWLGDPAASRSAHAAETARARDTLDAVVQALLERLADARDDVRFQAGPALAELVEGDSGAGLARAPIEARLLEALEAEAHPEVRENLIAALATFDPPSPATCARLGVILASEEGRSAAGWEAALALAAAGSPEAGPRLVQGTGPRETRDRALEALAALGPKLDADTRASALEAIERLSRPLLIPVFTRVRAAYALARVDADPRAGQAALERLARHPRPAVREAVTEARANLELLAQREAAEPGSGYRHPADRSTPNGHDRHTP</sequence>
<feature type="region of interest" description="Disordered" evidence="1">
    <location>
        <begin position="376"/>
        <end position="407"/>
    </location>
</feature>
<dbReference type="InterPro" id="IPR016024">
    <property type="entry name" value="ARM-type_fold"/>
</dbReference>
<dbReference type="SUPFAM" id="SSF48371">
    <property type="entry name" value="ARM repeat"/>
    <property type="match status" value="1"/>
</dbReference>
<comment type="caution">
    <text evidence="2">The sequence shown here is derived from an EMBL/GenBank/DDBJ whole genome shotgun (WGS) entry which is preliminary data.</text>
</comment>